<accession>A0A4Z0BDL8</accession>
<dbReference type="OrthoDB" id="9814826at2"/>
<dbReference type="Proteomes" id="UP000297564">
    <property type="component" value="Unassembled WGS sequence"/>
</dbReference>
<gene>
    <name evidence="3" type="ORF">EZ242_17980</name>
</gene>
<comment type="similarity">
    <text evidence="1">Belongs to the SIP oxidoreductase family.</text>
</comment>
<sequence length="246" mass="27008">MQDTLPARRIQRVRHELRRRELEVVRAEQPSPGFAAITLGGEALDGFHSPGFDDHLKFMFTPPGGADPVRRDFTPRRFDPGRRELVIEFALHEQGPASDWARQAAPGQRVTVAGPRGSMLVPLDYDWHLLAGDASALPAIHRRLEELPAGSRAMVLLQVDAADRRPLASAASLCLEWTDDAAAQYAALEAVVLPPGDGFIWCAGEAADMAALRKLLLVDKGHPRTASRIAAYWKRGAAEFHEELAD</sequence>
<dbReference type="InterPro" id="IPR017927">
    <property type="entry name" value="FAD-bd_FR_type"/>
</dbReference>
<dbReference type="InterPro" id="IPR007037">
    <property type="entry name" value="SIP_rossman_dom"/>
</dbReference>
<organism evidence="3 4">
    <name type="scientific">Ramlibacter rhizophilus</name>
    <dbReference type="NCBI Taxonomy" id="1781167"/>
    <lineage>
        <taxon>Bacteria</taxon>
        <taxon>Pseudomonadati</taxon>
        <taxon>Pseudomonadota</taxon>
        <taxon>Betaproteobacteria</taxon>
        <taxon>Burkholderiales</taxon>
        <taxon>Comamonadaceae</taxon>
        <taxon>Ramlibacter</taxon>
    </lineage>
</organism>
<dbReference type="InterPro" id="IPR017938">
    <property type="entry name" value="Riboflavin_synthase-like_b-brl"/>
</dbReference>
<proteinExistence type="inferred from homology"/>
<dbReference type="AlphaFoldDB" id="A0A4Z0BDL8"/>
<protein>
    <submittedName>
        <fullName evidence="3">Siderophore-interacting protein</fullName>
    </submittedName>
</protein>
<dbReference type="Gene3D" id="2.40.30.10">
    <property type="entry name" value="Translation factors"/>
    <property type="match status" value="2"/>
</dbReference>
<comment type="caution">
    <text evidence="3">The sequence shown here is derived from an EMBL/GenBank/DDBJ whole genome shotgun (WGS) entry which is preliminary data.</text>
</comment>
<dbReference type="CDD" id="cd06193">
    <property type="entry name" value="siderophore_interacting"/>
    <property type="match status" value="1"/>
</dbReference>
<dbReference type="Pfam" id="PF04954">
    <property type="entry name" value="SIP"/>
    <property type="match status" value="1"/>
</dbReference>
<dbReference type="GO" id="GO:0016491">
    <property type="term" value="F:oxidoreductase activity"/>
    <property type="evidence" value="ECO:0007669"/>
    <property type="project" value="InterPro"/>
</dbReference>
<dbReference type="Pfam" id="PF08021">
    <property type="entry name" value="FAD_binding_9"/>
    <property type="match status" value="1"/>
</dbReference>
<dbReference type="PANTHER" id="PTHR30157:SF0">
    <property type="entry name" value="NADPH-DEPENDENT FERRIC-CHELATE REDUCTASE"/>
    <property type="match status" value="1"/>
</dbReference>
<dbReference type="Gene3D" id="3.40.50.80">
    <property type="entry name" value="Nucleotide-binding domain of ferredoxin-NADP reductase (FNR) module"/>
    <property type="match status" value="1"/>
</dbReference>
<dbReference type="InterPro" id="IPR039261">
    <property type="entry name" value="FNR_nucleotide-bd"/>
</dbReference>
<reference evidence="3 4" key="1">
    <citation type="submission" date="2019-03" db="EMBL/GenBank/DDBJ databases">
        <title>Ramlibacter rhizophilus CCTCC AB2015357, whole genome shotgun sequence.</title>
        <authorList>
            <person name="Zhang X."/>
            <person name="Feng G."/>
            <person name="Zhu H."/>
        </authorList>
    </citation>
    <scope>NUCLEOTIDE SEQUENCE [LARGE SCALE GENOMIC DNA]</scope>
    <source>
        <strain evidence="3 4">CCTCC AB2015357</strain>
    </source>
</reference>
<evidence type="ECO:0000256" key="1">
    <source>
        <dbReference type="ARBA" id="ARBA00035644"/>
    </source>
</evidence>
<dbReference type="EMBL" id="SMLL01000007">
    <property type="protein sequence ID" value="TFY97415.1"/>
    <property type="molecule type" value="Genomic_DNA"/>
</dbReference>
<feature type="domain" description="FAD-binding FR-type" evidence="2">
    <location>
        <begin position="17"/>
        <end position="122"/>
    </location>
</feature>
<dbReference type="InterPro" id="IPR013113">
    <property type="entry name" value="SIP_FAD-bd"/>
</dbReference>
<name>A0A4Z0BDL8_9BURK</name>
<dbReference type="InterPro" id="IPR039374">
    <property type="entry name" value="SIP_fam"/>
</dbReference>
<dbReference type="RefSeq" id="WP_135286581.1">
    <property type="nucleotide sequence ID" value="NZ_SMLL01000007.1"/>
</dbReference>
<evidence type="ECO:0000313" key="4">
    <source>
        <dbReference type="Proteomes" id="UP000297564"/>
    </source>
</evidence>
<keyword evidence="4" id="KW-1185">Reference proteome</keyword>
<evidence type="ECO:0000313" key="3">
    <source>
        <dbReference type="EMBL" id="TFY97415.1"/>
    </source>
</evidence>
<dbReference type="SUPFAM" id="SSF63380">
    <property type="entry name" value="Riboflavin synthase domain-like"/>
    <property type="match status" value="1"/>
</dbReference>
<dbReference type="PANTHER" id="PTHR30157">
    <property type="entry name" value="FERRIC REDUCTASE, NADPH-DEPENDENT"/>
    <property type="match status" value="1"/>
</dbReference>
<dbReference type="PROSITE" id="PS51384">
    <property type="entry name" value="FAD_FR"/>
    <property type="match status" value="1"/>
</dbReference>
<evidence type="ECO:0000259" key="2">
    <source>
        <dbReference type="PROSITE" id="PS51384"/>
    </source>
</evidence>